<proteinExistence type="predicted"/>
<feature type="region of interest" description="Disordered" evidence="1">
    <location>
        <begin position="58"/>
        <end position="90"/>
    </location>
</feature>
<keyword evidence="3" id="KW-1185">Reference proteome</keyword>
<dbReference type="AlphaFoldDB" id="A0AA88PRQ9"/>
<dbReference type="Proteomes" id="UP001187343">
    <property type="component" value="Unassembled WGS sequence"/>
</dbReference>
<protein>
    <submittedName>
        <fullName evidence="2">Uncharacterized protein</fullName>
    </submittedName>
</protein>
<sequence length="90" mass="10741">MESHLSFRSVEEAGRKQMKGETMRKAKGSQSSFRSVEEAGRNHTILLIRHRRFNRELFGKRRRRRESESEGNWKRKRECSTDKVRAHVDP</sequence>
<name>A0AA88PRQ9_9TELE</name>
<comment type="caution">
    <text evidence="2">The sequence shown here is derived from an EMBL/GenBank/DDBJ whole genome shotgun (WGS) entry which is preliminary data.</text>
</comment>
<feature type="compositionally biased region" description="Basic and acidic residues" evidence="1">
    <location>
        <begin position="1"/>
        <end position="24"/>
    </location>
</feature>
<evidence type="ECO:0000313" key="2">
    <source>
        <dbReference type="EMBL" id="KAK2892898.1"/>
    </source>
</evidence>
<dbReference type="EMBL" id="JAUYZG010000012">
    <property type="protein sequence ID" value="KAK2892898.1"/>
    <property type="molecule type" value="Genomic_DNA"/>
</dbReference>
<accession>A0AA88PRQ9</accession>
<evidence type="ECO:0000313" key="3">
    <source>
        <dbReference type="Proteomes" id="UP001187343"/>
    </source>
</evidence>
<evidence type="ECO:0000256" key="1">
    <source>
        <dbReference type="SAM" id="MobiDB-lite"/>
    </source>
</evidence>
<gene>
    <name evidence="2" type="ORF">Q8A67_012886</name>
</gene>
<feature type="region of interest" description="Disordered" evidence="1">
    <location>
        <begin position="1"/>
        <end position="38"/>
    </location>
</feature>
<organism evidence="2 3">
    <name type="scientific">Cirrhinus molitorella</name>
    <name type="common">mud carp</name>
    <dbReference type="NCBI Taxonomy" id="172907"/>
    <lineage>
        <taxon>Eukaryota</taxon>
        <taxon>Metazoa</taxon>
        <taxon>Chordata</taxon>
        <taxon>Craniata</taxon>
        <taxon>Vertebrata</taxon>
        <taxon>Euteleostomi</taxon>
        <taxon>Actinopterygii</taxon>
        <taxon>Neopterygii</taxon>
        <taxon>Teleostei</taxon>
        <taxon>Ostariophysi</taxon>
        <taxon>Cypriniformes</taxon>
        <taxon>Cyprinidae</taxon>
        <taxon>Labeoninae</taxon>
        <taxon>Labeonini</taxon>
        <taxon>Cirrhinus</taxon>
    </lineage>
</organism>
<reference evidence="2" key="1">
    <citation type="submission" date="2023-08" db="EMBL/GenBank/DDBJ databases">
        <title>Chromosome-level Genome Assembly of mud carp (Cirrhinus molitorella).</title>
        <authorList>
            <person name="Liu H."/>
        </authorList>
    </citation>
    <scope>NUCLEOTIDE SEQUENCE</scope>
    <source>
        <strain evidence="2">Prfri</strain>
        <tissue evidence="2">Muscle</tissue>
    </source>
</reference>